<dbReference type="PANTHER" id="PTHR19879:SF9">
    <property type="entry name" value="TRANSCRIPTION INITIATION FACTOR TFIID SUBUNIT 5"/>
    <property type="match status" value="1"/>
</dbReference>
<dbReference type="InterPro" id="IPR011047">
    <property type="entry name" value="Quinoprotein_ADH-like_sf"/>
</dbReference>
<dbReference type="SMART" id="SM00320">
    <property type="entry name" value="WD40"/>
    <property type="match status" value="4"/>
</dbReference>
<sequence>MPRISSNNVYKIVNIQSGTALTALQRDSIIGSPYSAANVNYQKWTVMPAGPSDLYYLKTYSSDSYLAVAGGRSERLVIEYAKFSWNIVPDDDAETKFRNVLPLGSGLCIPEKQANAPVSYRIFQNGADEEMVVQLGGGSSSAATVRLAPLRYDLLNQVWKFEIADQPPPPTPPPPPPPRRRTLLGAVANRRTVRLWDPRSGELVHTVDINVWTTQLVSLQHLGEHVGFMNSSRANLFVRNFLKPHADPRTVGFFDLERQEFVELSPKGHYLVAANSKEVIVFNGLKPQVMQVLSPTLRYEPRVARFRDDDKYLAIGFHGSVITVWNTQTWAKRSMIMPDAPGKTGYPVLGLAWAPSFTDALLTSRLFDQTLILWNTNNGTQIRSFFTHHSFQLSRMSFFPDDRQLKVAIAGGPDASQPEYRQPQKGMIQIWRLLDYTQSPIRTITYGDHAFVRVDVSPDGNLITASQDKFHEVNVWDANTYRRIQKIKNDGTELEHLGFTEFSA</sequence>
<dbReference type="InParanoid" id="A0A369JLM2"/>
<dbReference type="Gene3D" id="2.80.10.50">
    <property type="match status" value="1"/>
</dbReference>
<dbReference type="PANTHER" id="PTHR19879">
    <property type="entry name" value="TRANSCRIPTION INITIATION FACTOR TFIID"/>
    <property type="match status" value="1"/>
</dbReference>
<comment type="caution">
    <text evidence="1">The sequence shown here is derived from an EMBL/GenBank/DDBJ whole genome shotgun (WGS) entry which is preliminary data.</text>
</comment>
<dbReference type="Gene3D" id="2.130.10.10">
    <property type="entry name" value="YVTN repeat-like/Quinoprotein amine dehydrogenase"/>
    <property type="match status" value="2"/>
</dbReference>
<dbReference type="AlphaFoldDB" id="A0A369JLM2"/>
<dbReference type="SUPFAM" id="SSF50998">
    <property type="entry name" value="Quinoprotein alcohol dehydrogenase-like"/>
    <property type="match status" value="1"/>
</dbReference>
<name>A0A369JLM2_HYPMA</name>
<evidence type="ECO:0000313" key="1">
    <source>
        <dbReference type="EMBL" id="RDB19686.1"/>
    </source>
</evidence>
<protein>
    <submittedName>
        <fullName evidence="1">Guanine nucleotide-binding protein G(I)/G(S)/G(T) subunit beta-3</fullName>
    </submittedName>
</protein>
<dbReference type="OrthoDB" id="2131701at2759"/>
<accession>A0A369JLM2</accession>
<dbReference type="InterPro" id="IPR001680">
    <property type="entry name" value="WD40_rpt"/>
</dbReference>
<proteinExistence type="predicted"/>
<organism evidence="1 2">
    <name type="scientific">Hypsizygus marmoreus</name>
    <name type="common">White beech mushroom</name>
    <name type="synonym">Agaricus marmoreus</name>
    <dbReference type="NCBI Taxonomy" id="39966"/>
    <lineage>
        <taxon>Eukaryota</taxon>
        <taxon>Fungi</taxon>
        <taxon>Dikarya</taxon>
        <taxon>Basidiomycota</taxon>
        <taxon>Agaricomycotina</taxon>
        <taxon>Agaricomycetes</taxon>
        <taxon>Agaricomycetidae</taxon>
        <taxon>Agaricales</taxon>
        <taxon>Tricholomatineae</taxon>
        <taxon>Lyophyllaceae</taxon>
        <taxon>Hypsizygus</taxon>
    </lineage>
</organism>
<evidence type="ECO:0000313" key="2">
    <source>
        <dbReference type="Proteomes" id="UP000076154"/>
    </source>
</evidence>
<dbReference type="Proteomes" id="UP000076154">
    <property type="component" value="Unassembled WGS sequence"/>
</dbReference>
<dbReference type="EMBL" id="LUEZ02000077">
    <property type="protein sequence ID" value="RDB19686.1"/>
    <property type="molecule type" value="Genomic_DNA"/>
</dbReference>
<keyword evidence="2" id="KW-1185">Reference proteome</keyword>
<dbReference type="InterPro" id="IPR035992">
    <property type="entry name" value="Ricin_B-like_lectins"/>
</dbReference>
<dbReference type="SUPFAM" id="SSF50370">
    <property type="entry name" value="Ricin B-like lectins"/>
    <property type="match status" value="1"/>
</dbReference>
<dbReference type="InterPro" id="IPR015943">
    <property type="entry name" value="WD40/YVTN_repeat-like_dom_sf"/>
</dbReference>
<gene>
    <name evidence="1" type="primary">Gnb3</name>
    <name evidence="1" type="ORF">Hypma_013331</name>
</gene>
<reference evidence="1" key="1">
    <citation type="submission" date="2018-04" db="EMBL/GenBank/DDBJ databases">
        <title>Whole genome sequencing of Hypsizygus marmoreus.</title>
        <authorList>
            <person name="Choi I.-G."/>
            <person name="Min B."/>
            <person name="Kim J.-G."/>
            <person name="Kim S."/>
            <person name="Oh Y.-L."/>
            <person name="Kong W.-S."/>
            <person name="Park H."/>
            <person name="Jeong J."/>
            <person name="Song E.-S."/>
        </authorList>
    </citation>
    <scope>NUCLEOTIDE SEQUENCE [LARGE SCALE GENOMIC DNA]</scope>
    <source>
        <strain evidence="1">51987-8</strain>
    </source>
</reference>
<dbReference type="STRING" id="39966.A0A369JLM2"/>